<evidence type="ECO:0000256" key="3">
    <source>
        <dbReference type="ARBA" id="ARBA00023157"/>
    </source>
</evidence>
<feature type="domain" description="Thioredoxin" evidence="6">
    <location>
        <begin position="232"/>
        <end position="370"/>
    </location>
</feature>
<dbReference type="Pfam" id="PF00578">
    <property type="entry name" value="AhpC-TSA"/>
    <property type="match status" value="1"/>
</dbReference>
<keyword evidence="2" id="KW-0201">Cytochrome c-type biogenesis</keyword>
<dbReference type="Pfam" id="PF14289">
    <property type="entry name" value="DUF4369"/>
    <property type="match status" value="1"/>
</dbReference>
<dbReference type="EMBL" id="FOZP01000002">
    <property type="protein sequence ID" value="SFS42506.1"/>
    <property type="molecule type" value="Genomic_DNA"/>
</dbReference>
<dbReference type="PROSITE" id="PS00194">
    <property type="entry name" value="THIOREDOXIN_1"/>
    <property type="match status" value="1"/>
</dbReference>
<dbReference type="RefSeq" id="WP_090223854.1">
    <property type="nucleotide sequence ID" value="NZ_FOZP01000002.1"/>
</dbReference>
<dbReference type="InterPro" id="IPR017937">
    <property type="entry name" value="Thioredoxin_CS"/>
</dbReference>
<dbReference type="GO" id="GO:0016853">
    <property type="term" value="F:isomerase activity"/>
    <property type="evidence" value="ECO:0007669"/>
    <property type="project" value="UniProtKB-KW"/>
</dbReference>
<comment type="subcellular location">
    <subcellularLocation>
        <location evidence="1">Cell envelope</location>
    </subcellularLocation>
</comment>
<organism evidence="7 8">
    <name type="scientific">Lutibacter maritimus</name>
    <dbReference type="NCBI Taxonomy" id="593133"/>
    <lineage>
        <taxon>Bacteria</taxon>
        <taxon>Pseudomonadati</taxon>
        <taxon>Bacteroidota</taxon>
        <taxon>Flavobacteriia</taxon>
        <taxon>Flavobacteriales</taxon>
        <taxon>Flavobacteriaceae</taxon>
        <taxon>Lutibacter</taxon>
    </lineage>
</organism>
<dbReference type="PANTHER" id="PTHR42852:SF6">
    <property type="entry name" value="THIOL:DISULFIDE INTERCHANGE PROTEIN DSBE"/>
    <property type="match status" value="1"/>
</dbReference>
<dbReference type="GO" id="GO:0030313">
    <property type="term" value="C:cell envelope"/>
    <property type="evidence" value="ECO:0007669"/>
    <property type="project" value="UniProtKB-SubCell"/>
</dbReference>
<evidence type="ECO:0000313" key="8">
    <source>
        <dbReference type="Proteomes" id="UP000199312"/>
    </source>
</evidence>
<accession>A0A1I6PQP3</accession>
<dbReference type="Gene3D" id="3.40.30.10">
    <property type="entry name" value="Glutaredoxin"/>
    <property type="match status" value="1"/>
</dbReference>
<reference evidence="8" key="1">
    <citation type="submission" date="2016-10" db="EMBL/GenBank/DDBJ databases">
        <authorList>
            <person name="Varghese N."/>
            <person name="Submissions S."/>
        </authorList>
    </citation>
    <scope>NUCLEOTIDE SEQUENCE [LARGE SCALE GENOMIC DNA]</scope>
    <source>
        <strain evidence="8">DSM 24450</strain>
    </source>
</reference>
<keyword evidence="4" id="KW-0676">Redox-active center</keyword>
<sequence length="370" mass="42308">MRNLLSLVTLVTIILLNGCTKKNNDTFSISGKVLNLKENYVVLSIIDDIQNNYSTVIDTLKINKNGEFNSVYFLEPAIYSLNFDDKKTVLLAIDKGQHIVLKGKNIENITIKGSPDTDLLNAYETFRNESLNRLVKSVRNQIKEAQKTASENEIAELRELEVENYKKHINELTNFIKDKMGTSIAIYPTSIRWNAEENLLFYKELTTSFEEKYPTIEITKKLKQRVQLLEKTSIGSIISNIKMTDTTGTIIELDSVRKKYTLIDFWASWCPPCRTESKLLNELYDNYNSKGFEIYGISLDSKSESWLKAIEKDQRIWPNVSSVEGFKTPISIEFGITALPTNFLIDETGKIIASNIHGKQLKTKIETLFN</sequence>
<dbReference type="Proteomes" id="UP000199312">
    <property type="component" value="Unassembled WGS sequence"/>
</dbReference>
<dbReference type="PANTHER" id="PTHR42852">
    <property type="entry name" value="THIOL:DISULFIDE INTERCHANGE PROTEIN DSBE"/>
    <property type="match status" value="1"/>
</dbReference>
<keyword evidence="5" id="KW-0175">Coiled coil</keyword>
<dbReference type="AlphaFoldDB" id="A0A1I6PQP3"/>
<evidence type="ECO:0000256" key="4">
    <source>
        <dbReference type="ARBA" id="ARBA00023284"/>
    </source>
</evidence>
<protein>
    <submittedName>
        <fullName evidence="7">Thiol-disulfide isomerase or thioredoxin</fullName>
    </submittedName>
</protein>
<keyword evidence="7" id="KW-0413">Isomerase</keyword>
<dbReference type="OrthoDB" id="1069091at2"/>
<dbReference type="InterPro" id="IPR000866">
    <property type="entry name" value="AhpC/TSA"/>
</dbReference>
<dbReference type="GO" id="GO:0016209">
    <property type="term" value="F:antioxidant activity"/>
    <property type="evidence" value="ECO:0007669"/>
    <property type="project" value="InterPro"/>
</dbReference>
<evidence type="ECO:0000259" key="6">
    <source>
        <dbReference type="PROSITE" id="PS51352"/>
    </source>
</evidence>
<dbReference type="SUPFAM" id="SSF52833">
    <property type="entry name" value="Thioredoxin-like"/>
    <property type="match status" value="1"/>
</dbReference>
<dbReference type="PROSITE" id="PS51352">
    <property type="entry name" value="THIOREDOXIN_2"/>
    <property type="match status" value="1"/>
</dbReference>
<dbReference type="STRING" id="593133.SAMN04488006_1273"/>
<evidence type="ECO:0000256" key="1">
    <source>
        <dbReference type="ARBA" id="ARBA00004196"/>
    </source>
</evidence>
<dbReference type="InterPro" id="IPR036249">
    <property type="entry name" value="Thioredoxin-like_sf"/>
</dbReference>
<evidence type="ECO:0000313" key="7">
    <source>
        <dbReference type="EMBL" id="SFS42506.1"/>
    </source>
</evidence>
<name>A0A1I6PQP3_9FLAO</name>
<dbReference type="CDD" id="cd02966">
    <property type="entry name" value="TlpA_like_family"/>
    <property type="match status" value="1"/>
</dbReference>
<dbReference type="InterPro" id="IPR050553">
    <property type="entry name" value="Thioredoxin_ResA/DsbE_sf"/>
</dbReference>
<proteinExistence type="predicted"/>
<dbReference type="GO" id="GO:0017004">
    <property type="term" value="P:cytochrome complex assembly"/>
    <property type="evidence" value="ECO:0007669"/>
    <property type="project" value="UniProtKB-KW"/>
</dbReference>
<feature type="coiled-coil region" evidence="5">
    <location>
        <begin position="128"/>
        <end position="163"/>
    </location>
</feature>
<keyword evidence="3" id="KW-1015">Disulfide bond</keyword>
<evidence type="ECO:0000256" key="2">
    <source>
        <dbReference type="ARBA" id="ARBA00022748"/>
    </source>
</evidence>
<keyword evidence="8" id="KW-1185">Reference proteome</keyword>
<dbReference type="InterPro" id="IPR025380">
    <property type="entry name" value="DUF4369"/>
</dbReference>
<evidence type="ECO:0000256" key="5">
    <source>
        <dbReference type="SAM" id="Coils"/>
    </source>
</evidence>
<dbReference type="InterPro" id="IPR013766">
    <property type="entry name" value="Thioredoxin_domain"/>
</dbReference>
<dbReference type="GO" id="GO:0016491">
    <property type="term" value="F:oxidoreductase activity"/>
    <property type="evidence" value="ECO:0007669"/>
    <property type="project" value="InterPro"/>
</dbReference>
<gene>
    <name evidence="7" type="ORF">SAMN04488006_1273</name>
</gene>